<organism evidence="1 2">
    <name type="scientific">Hyphomicrobium denitrificans 1NES1</name>
    <dbReference type="NCBI Taxonomy" id="670307"/>
    <lineage>
        <taxon>Bacteria</taxon>
        <taxon>Pseudomonadati</taxon>
        <taxon>Pseudomonadota</taxon>
        <taxon>Alphaproteobacteria</taxon>
        <taxon>Hyphomicrobiales</taxon>
        <taxon>Hyphomicrobiaceae</taxon>
        <taxon>Hyphomicrobium</taxon>
    </lineage>
</organism>
<dbReference type="AlphaFoldDB" id="N0B8P1"/>
<dbReference type="eggNOG" id="COG2015">
    <property type="taxonomic scope" value="Bacteria"/>
</dbReference>
<dbReference type="KEGG" id="hdt:HYPDE_26143"/>
<sequence length="89" mass="9760">MRASALKGPVKNDGPNVEVDVYSFMTTTPNVLTDSINHERMLVLPSKEDEFETWLSGTPAEAFALARSFDPAAMRIVQSGFDKEDLLAA</sequence>
<dbReference type="Proteomes" id="UP000005952">
    <property type="component" value="Chromosome"/>
</dbReference>
<dbReference type="InterPro" id="IPR036590">
    <property type="entry name" value="SRAP-like"/>
</dbReference>
<gene>
    <name evidence="1" type="ORF">HYPDE_26143</name>
</gene>
<keyword evidence="2" id="KW-1185">Reference proteome</keyword>
<dbReference type="EMBL" id="CP005587">
    <property type="protein sequence ID" value="AGK56911.1"/>
    <property type="molecule type" value="Genomic_DNA"/>
</dbReference>
<reference evidence="1 2" key="1">
    <citation type="journal article" date="2013" name="Genome Announc.">
        <title>Genome sequences for three denitrifying bacterial strains isolated from a uranium- and nitrate-contaminated subsurface environment.</title>
        <authorList>
            <person name="Venkatramanan R."/>
            <person name="Prakash O."/>
            <person name="Woyke T."/>
            <person name="Chain P."/>
            <person name="Goodwin L.A."/>
            <person name="Watson D."/>
            <person name="Brooks S."/>
            <person name="Kostka J.E."/>
            <person name="Green S.J."/>
        </authorList>
    </citation>
    <scope>NUCLEOTIDE SEQUENCE [LARGE SCALE GENOMIC DNA]</scope>
    <source>
        <strain evidence="1 2">1NES1</strain>
    </source>
</reference>
<evidence type="ECO:0000313" key="1">
    <source>
        <dbReference type="EMBL" id="AGK56911.1"/>
    </source>
</evidence>
<name>N0B8P1_9HYPH</name>
<dbReference type="HOGENOM" id="CLU_2450584_0_0_5"/>
<accession>N0B8P1</accession>
<evidence type="ECO:0000313" key="2">
    <source>
        <dbReference type="Proteomes" id="UP000005952"/>
    </source>
</evidence>
<evidence type="ECO:0008006" key="3">
    <source>
        <dbReference type="Google" id="ProtNLM"/>
    </source>
</evidence>
<protein>
    <recommendedName>
        <fullName evidence="3">Abasic site processing protein</fullName>
    </recommendedName>
</protein>
<dbReference type="SUPFAM" id="SSF143081">
    <property type="entry name" value="BB1717-like"/>
    <property type="match status" value="1"/>
</dbReference>
<dbReference type="STRING" id="670307.HYPDE_26143"/>
<dbReference type="Gene3D" id="3.90.1680.10">
    <property type="entry name" value="SOS response associated peptidase-like"/>
    <property type="match status" value="1"/>
</dbReference>
<proteinExistence type="predicted"/>